<accession>A0A174K0S0</accession>
<evidence type="ECO:0000313" key="1">
    <source>
        <dbReference type="EMBL" id="CUP05693.1"/>
    </source>
</evidence>
<gene>
    <name evidence="1" type="ORF">ERS852491_04138</name>
</gene>
<sequence length="341" mass="40249">MADTKKEHYVPRCYLKNFALQNEKIKVFDKFKMQVREQRIIEVAMENYFYDIKFEELMQKIEIDKQQKIKDDLQEIVGVDNWEEVLKILDEKHIEKSFSLLEGGYSELLQILINKSHDGNAWVMKNCFAFSEPEKSLMALFVAIQQIRTKSFRETVSDTITKTYQTLIYKNQMDDEDSLPKEAFECEANSDFIKLQHSSMILDREIAVKIAETLCDHIWVMYVNKTDYPFYTSDNPVAIIPHKVDKYVSYGGLKSEGVEIVFPISSNLLLAMYEKNTYNKLFTDRKFIVLKTKDEIDYFNCQQVYHSYRCVFSGKNNFELAEEICKEQPQLQEYQSHIEVS</sequence>
<organism evidence="1 2">
    <name type="scientific">Faecalicatena contorta</name>
    <dbReference type="NCBI Taxonomy" id="39482"/>
    <lineage>
        <taxon>Bacteria</taxon>
        <taxon>Bacillati</taxon>
        <taxon>Bacillota</taxon>
        <taxon>Clostridia</taxon>
        <taxon>Lachnospirales</taxon>
        <taxon>Lachnospiraceae</taxon>
        <taxon>Faecalicatena</taxon>
    </lineage>
</organism>
<name>A0A174K0S0_9FIRM</name>
<reference evidence="1 2" key="1">
    <citation type="submission" date="2015-09" db="EMBL/GenBank/DDBJ databases">
        <authorList>
            <consortium name="Pathogen Informatics"/>
        </authorList>
    </citation>
    <scope>NUCLEOTIDE SEQUENCE [LARGE SCALE GENOMIC DNA]</scope>
    <source>
        <strain evidence="1 2">2789STDY5834876</strain>
    </source>
</reference>
<protein>
    <recommendedName>
        <fullName evidence="3">DUF4238 domain-containing protein</fullName>
    </recommendedName>
</protein>
<dbReference type="EMBL" id="CYZU01000053">
    <property type="protein sequence ID" value="CUP05693.1"/>
    <property type="molecule type" value="Genomic_DNA"/>
</dbReference>
<proteinExistence type="predicted"/>
<evidence type="ECO:0008006" key="3">
    <source>
        <dbReference type="Google" id="ProtNLM"/>
    </source>
</evidence>
<dbReference type="AlphaFoldDB" id="A0A174K0S0"/>
<dbReference type="InterPro" id="IPR025332">
    <property type="entry name" value="DUF4238"/>
</dbReference>
<evidence type="ECO:0000313" key="2">
    <source>
        <dbReference type="Proteomes" id="UP000095544"/>
    </source>
</evidence>
<dbReference type="RefSeq" id="WP_055154850.1">
    <property type="nucleotide sequence ID" value="NZ_CYZU01000053.1"/>
</dbReference>
<dbReference type="Pfam" id="PF14022">
    <property type="entry name" value="DUF4238"/>
    <property type="match status" value="1"/>
</dbReference>
<dbReference type="Proteomes" id="UP000095544">
    <property type="component" value="Unassembled WGS sequence"/>
</dbReference>
<dbReference type="OrthoDB" id="581042at2"/>
<dbReference type="STRING" id="39482.ERS852491_04138"/>